<dbReference type="FunFam" id="3.30.930.10:FF:000023">
    <property type="entry name" value="Proline--tRNA ligase"/>
    <property type="match status" value="1"/>
</dbReference>
<keyword evidence="11" id="KW-1185">Reference proteome</keyword>
<evidence type="ECO:0000256" key="3">
    <source>
        <dbReference type="ARBA" id="ARBA00022741"/>
    </source>
</evidence>
<dbReference type="SUPFAM" id="SSF55681">
    <property type="entry name" value="Class II aaRS and biotin synthetases"/>
    <property type="match status" value="1"/>
</dbReference>
<dbReference type="InterPro" id="IPR006195">
    <property type="entry name" value="aa-tRNA-synth_II"/>
</dbReference>
<dbReference type="InterPro" id="IPR036621">
    <property type="entry name" value="Anticodon-bd_dom_sf"/>
</dbReference>
<dbReference type="PANTHER" id="PTHR34536">
    <property type="entry name" value="DENTIN SIALOPHOSPHOPROTEIN-LIKE PROTEIN"/>
    <property type="match status" value="1"/>
</dbReference>
<feature type="region of interest" description="Disordered" evidence="8">
    <location>
        <begin position="1755"/>
        <end position="1776"/>
    </location>
</feature>
<evidence type="ECO:0000256" key="8">
    <source>
        <dbReference type="SAM" id="MobiDB-lite"/>
    </source>
</evidence>
<dbReference type="InterPro" id="IPR004499">
    <property type="entry name" value="Pro-tRNA-ligase_IIa_arc-type"/>
</dbReference>
<feature type="region of interest" description="Disordered" evidence="8">
    <location>
        <begin position="1421"/>
        <end position="1493"/>
    </location>
</feature>
<evidence type="ECO:0000259" key="9">
    <source>
        <dbReference type="PROSITE" id="PS50862"/>
    </source>
</evidence>
<dbReference type="PANTHER" id="PTHR34536:SF6">
    <property type="entry name" value="DENTIN SIALOPHOSPHOPROTEIN-LIKE PROTEIN"/>
    <property type="match status" value="1"/>
</dbReference>
<feature type="compositionally biased region" description="Basic and acidic residues" evidence="8">
    <location>
        <begin position="1762"/>
        <end position="1776"/>
    </location>
</feature>
<dbReference type="PROSITE" id="PS50862">
    <property type="entry name" value="AA_TRNA_LIGASE_II"/>
    <property type="match status" value="1"/>
</dbReference>
<dbReference type="Gene3D" id="3.30.930.10">
    <property type="entry name" value="Bira Bifunctional Protein, Domain 2"/>
    <property type="match status" value="1"/>
</dbReference>
<feature type="compositionally biased region" description="Basic and acidic residues" evidence="8">
    <location>
        <begin position="1801"/>
        <end position="1842"/>
    </location>
</feature>
<feature type="compositionally biased region" description="Basic and acidic residues" evidence="8">
    <location>
        <begin position="1429"/>
        <end position="1443"/>
    </location>
</feature>
<gene>
    <name evidence="10" type="ORF">PVL29_021431</name>
</gene>
<organism evidence="10 11">
    <name type="scientific">Vitis rotundifolia</name>
    <name type="common">Muscadine grape</name>
    <dbReference type="NCBI Taxonomy" id="103349"/>
    <lineage>
        <taxon>Eukaryota</taxon>
        <taxon>Viridiplantae</taxon>
        <taxon>Streptophyta</taxon>
        <taxon>Embryophyta</taxon>
        <taxon>Tracheophyta</taxon>
        <taxon>Spermatophyta</taxon>
        <taxon>Magnoliopsida</taxon>
        <taxon>eudicotyledons</taxon>
        <taxon>Gunneridae</taxon>
        <taxon>Pentapetalae</taxon>
        <taxon>rosids</taxon>
        <taxon>Vitales</taxon>
        <taxon>Vitaceae</taxon>
        <taxon>Viteae</taxon>
        <taxon>Vitis</taxon>
    </lineage>
</organism>
<dbReference type="Gene3D" id="3.40.50.800">
    <property type="entry name" value="Anticodon-binding domain"/>
    <property type="match status" value="1"/>
</dbReference>
<name>A0AA38YZJ6_VITRO</name>
<dbReference type="CDD" id="cd00862">
    <property type="entry name" value="ProRS_anticodon_zinc"/>
    <property type="match status" value="1"/>
</dbReference>
<accession>A0AA38YZJ6</accession>
<keyword evidence="3" id="KW-0547">Nucleotide-binding</keyword>
<dbReference type="FunFam" id="3.40.50.800:FF:000016">
    <property type="entry name" value="Proline--tRNA ligase, chloroplastic/mitochondrial"/>
    <property type="match status" value="1"/>
</dbReference>
<dbReference type="GO" id="GO:0006433">
    <property type="term" value="P:prolyl-tRNA aminoacylation"/>
    <property type="evidence" value="ECO:0007669"/>
    <property type="project" value="InterPro"/>
</dbReference>
<sequence>MVALRLPSLSSLFSPSATISRRYPEILRSCHHVRRFSGVSAQSTAEKEASPETEPVRVAARTDRIEDRSVTPRSQDFNAWYLDVIASAELADYGPVRGTMVIRPYGYAIWEAIQDYLNVKFKETGHSNMYFPQFIPYSFIEKEASHVEGFSPELALVTIGGGKELEEKLVVRPTSETIVNHMFTQWIHSYRDLPLMINQWANVTRWEMRTKPFVRTLEFLWQEGHTAHATPEEAEKEALQMIDVYTKFAYEQAAIPVITGRKSKVETFAGAARTYTIEAMMGDRKALQAGTSHNLGQNFSRAFGTQFTDENGQRQHIWQTSWAISTRFIGGIIMTHGDDAGLMLPPKIAPIQVVIIPIWKKADEKTGVLNAASSVTEVLKSANIKVKVDDSDQRTPGWKFNFWEMKGVPLRIEIGPRDVSSGSVVISRRDVPGKQGKVFGISMEPSILAAYVKDKLDEIQSSLLERATSYRDSNIVDVSSYDELKEAISQGKWARGPWSARGSPLILELSREHIAKASCKTCGGIPLVNGIGSPSASMMGTVGLELTNFINPELTWKTVVKGNRSASRRSRKPASRNSKMGAGQVDRSPKKTENASVSESEKLGVAVLGRRFSDKVEHVPIKKRRFMFRSPSPPPRTPSPPHEDSEQLVDSQHSSSQQSSSNSISKQQIMATHASKFIHSVDVVVDGRISEVTNEEIGDGEDFSGIEILAAAACNNSMGDDVTESTTEDGPVLTCEGNNSSISAMPMKETVASPATANTFQKEVAIEDDIEGSFSQDNSVAVLQDLHSDKDDGALKRSASSRDDRLHWDLNVVMDAWEQPDDYQVVDSQTNISAVSEDGKQQSEKLDNLEDCQIPNSGDIKTNIETTAKSMNDTLVLADVEGDINMASDSRGEGLRTCDSNTEEHKLEACSTANTTCSHEEGIPTPTEHALESTVTEHALESTVVAVSDAKASEEVIMDACLMQPASPRSHHIGSAQISDENRNTAISGVIVDQSREDCTSDMQLDKPVCIESVEVEKNEVEFSPPPVTKTNCEIDCLTTKDDDNSRQISSGEMMSTDICSLGPEHAEVPTNESGEVHVPHSSPRCDDVSASGASAIEGQSVVTEHNDQVSADDATEVDPSVHVGSRELVNKSSEHSTISGEQSEFIPDEVGKNCDDDPANCSGKVDLEDPFDDSYDTDVSQDDRGHPVGMENVTELDAGYDSQIEDGELREPVVHAWEENEAEDGEAERVDYESDNRDMYDFDAVDYPGPMTEEVEVGSECEKERLLGPNHHFGYEGGETTIDNGVKGISDQSCLGGSLANEAEFSNGGLVKTSKPQSWTQFTRKVDTNIKRGSSTGANDMAEEAEQPAGGGALKEQSQTNVAQYDQLPNDREISTDKNVEENDGRAIGPRSTRRELLSRIEGPSYDILRRKDAVILQHSRSNNLDDSDPRAERGTDSEKSMGRSRSALHIQGRGQRDGNWDQPSTGYWDSKRRHSPSYHAPYGSGRPRPRSIVETGGFVMTSDRTISKAGVGGLNGIHRQSMNSSSKGVYRPLIRRRSPSDRDDAYGMHMGMAPGRDVSPERSRGRSRRYQGVHRGPRESYHGSIPDETVEFPLRVPHHLARRERSISPVFNRGAPHFSESHKISQSRSRSRSPPAWLMSRERNASSRHFSRSPDFRSGARMERMRLPFQKPNFADDYEEGFLSPPRGRISPQHNSRWIDDRNGAMDHFRDGRSPVRMFQQSQRFDSMGPPRRLKPNDYYRPMIHPGRLSEMVGAGRGRKHDDSDDDRRKHGDRYEMIRPVRRYDTGGVVKRFRYDTEDCLSRNPHNNDDCIRGTDRRPRDIPRRPSEEKRHLRYNHERLYNSSPNSFGMREYDEDVSPRRGRPA</sequence>
<proteinExistence type="inferred from homology"/>
<dbReference type="GO" id="GO:0005737">
    <property type="term" value="C:cytoplasm"/>
    <property type="evidence" value="ECO:0007669"/>
    <property type="project" value="InterPro"/>
</dbReference>
<dbReference type="Proteomes" id="UP001168098">
    <property type="component" value="Unassembled WGS sequence"/>
</dbReference>
<feature type="region of interest" description="Disordered" evidence="8">
    <location>
        <begin position="1070"/>
        <end position="1091"/>
    </location>
</feature>
<dbReference type="CDD" id="cd00778">
    <property type="entry name" value="ProRS_core_arch_euk"/>
    <property type="match status" value="1"/>
</dbReference>
<dbReference type="NCBIfam" id="TIGR00408">
    <property type="entry name" value="proS_fam_I"/>
    <property type="match status" value="1"/>
</dbReference>
<comment type="catalytic activity">
    <reaction evidence="7">
        <text>tRNA(Pro) + L-proline + ATP = L-prolyl-tRNA(Pro) + AMP + diphosphate</text>
        <dbReference type="Rhea" id="RHEA:14305"/>
        <dbReference type="Rhea" id="RHEA-COMP:9700"/>
        <dbReference type="Rhea" id="RHEA-COMP:9702"/>
        <dbReference type="ChEBI" id="CHEBI:30616"/>
        <dbReference type="ChEBI" id="CHEBI:33019"/>
        <dbReference type="ChEBI" id="CHEBI:60039"/>
        <dbReference type="ChEBI" id="CHEBI:78442"/>
        <dbReference type="ChEBI" id="CHEBI:78532"/>
        <dbReference type="ChEBI" id="CHEBI:456215"/>
        <dbReference type="EC" id="6.1.1.15"/>
    </reaction>
</comment>
<feature type="region of interest" description="Disordered" evidence="8">
    <location>
        <begin position="1308"/>
        <end position="1400"/>
    </location>
</feature>
<feature type="region of interest" description="Disordered" evidence="8">
    <location>
        <begin position="1218"/>
        <end position="1258"/>
    </location>
</feature>
<evidence type="ECO:0000256" key="6">
    <source>
        <dbReference type="ARBA" id="ARBA00029731"/>
    </source>
</evidence>
<dbReference type="InterPro" id="IPR004154">
    <property type="entry name" value="Anticodon-bd"/>
</dbReference>
<dbReference type="SUPFAM" id="SSF52954">
    <property type="entry name" value="Class II aaRS ABD-related"/>
    <property type="match status" value="1"/>
</dbReference>
<protein>
    <recommendedName>
        <fullName evidence="1">proline--tRNA ligase</fullName>
        <ecNumber evidence="1">6.1.1.15</ecNumber>
    </recommendedName>
    <alternativeName>
        <fullName evidence="6">Prolyl-tRNA synthetase</fullName>
    </alternativeName>
</protein>
<feature type="region of interest" description="Disordered" evidence="8">
    <location>
        <begin position="624"/>
        <end position="668"/>
    </location>
</feature>
<keyword evidence="2" id="KW-0436">Ligase</keyword>
<feature type="compositionally biased region" description="Basic and acidic residues" evidence="8">
    <location>
        <begin position="1370"/>
        <end position="1386"/>
    </location>
</feature>
<feature type="region of interest" description="Disordered" evidence="8">
    <location>
        <begin position="1130"/>
        <end position="1194"/>
    </location>
</feature>
<evidence type="ECO:0000313" key="10">
    <source>
        <dbReference type="EMBL" id="KAJ9679505.1"/>
    </source>
</evidence>
<feature type="region of interest" description="Disordered" evidence="8">
    <location>
        <begin position="1613"/>
        <end position="1657"/>
    </location>
</feature>
<evidence type="ECO:0000256" key="7">
    <source>
        <dbReference type="ARBA" id="ARBA00047671"/>
    </source>
</evidence>
<dbReference type="InterPro" id="IPR033721">
    <property type="entry name" value="ProRS_core_arch_euk"/>
</dbReference>
<evidence type="ECO:0000256" key="2">
    <source>
        <dbReference type="ARBA" id="ARBA00022598"/>
    </source>
</evidence>
<keyword evidence="4" id="KW-0067">ATP-binding</keyword>
<reference evidence="10 11" key="1">
    <citation type="journal article" date="2023" name="BMC Biotechnol.">
        <title>Vitis rotundifolia cv Carlos genome sequencing.</title>
        <authorList>
            <person name="Huff M."/>
            <person name="Hulse-Kemp A."/>
            <person name="Scheffler B."/>
            <person name="Youngblood R."/>
            <person name="Simpson S."/>
            <person name="Babiker E."/>
            <person name="Staton M."/>
        </authorList>
    </citation>
    <scope>NUCLEOTIDE SEQUENCE [LARGE SCALE GENOMIC DNA]</scope>
    <source>
        <tissue evidence="10">Leaf</tissue>
    </source>
</reference>
<dbReference type="HAMAP" id="MF_01571">
    <property type="entry name" value="Pro_tRNA_synth_type3"/>
    <property type="match status" value="1"/>
</dbReference>
<keyword evidence="5" id="KW-0030">Aminoacyl-tRNA synthetase</keyword>
<comment type="caution">
    <text evidence="10">The sequence shown here is derived from an EMBL/GenBank/DDBJ whole genome shotgun (WGS) entry which is preliminary data.</text>
</comment>
<dbReference type="GO" id="GO:0005524">
    <property type="term" value="F:ATP binding"/>
    <property type="evidence" value="ECO:0007669"/>
    <property type="project" value="UniProtKB-KW"/>
</dbReference>
<feature type="compositionally biased region" description="Polar residues" evidence="8">
    <location>
        <begin position="1315"/>
        <end position="1324"/>
    </location>
</feature>
<dbReference type="InterPro" id="IPR045864">
    <property type="entry name" value="aa-tRNA-synth_II/BPL/LPL"/>
</dbReference>
<feature type="compositionally biased region" description="Acidic residues" evidence="8">
    <location>
        <begin position="1169"/>
        <end position="1181"/>
    </location>
</feature>
<evidence type="ECO:0000256" key="4">
    <source>
        <dbReference type="ARBA" id="ARBA00022840"/>
    </source>
</evidence>
<evidence type="ECO:0000256" key="1">
    <source>
        <dbReference type="ARBA" id="ARBA00012831"/>
    </source>
</evidence>
<feature type="compositionally biased region" description="Basic and acidic residues" evidence="8">
    <location>
        <begin position="1228"/>
        <end position="1241"/>
    </location>
</feature>
<evidence type="ECO:0000256" key="5">
    <source>
        <dbReference type="ARBA" id="ARBA00023146"/>
    </source>
</evidence>
<dbReference type="Pfam" id="PF00587">
    <property type="entry name" value="tRNA-synt_2b"/>
    <property type="match status" value="1"/>
</dbReference>
<evidence type="ECO:0000313" key="11">
    <source>
        <dbReference type="Proteomes" id="UP001168098"/>
    </source>
</evidence>
<dbReference type="Pfam" id="PF03129">
    <property type="entry name" value="HGTP_anticodon"/>
    <property type="match status" value="1"/>
</dbReference>
<feature type="region of interest" description="Disordered" evidence="8">
    <location>
        <begin position="561"/>
        <end position="600"/>
    </location>
</feature>
<dbReference type="EMBL" id="JARBHA010000016">
    <property type="protein sequence ID" value="KAJ9679505.1"/>
    <property type="molecule type" value="Genomic_DNA"/>
</dbReference>
<feature type="compositionally biased region" description="Pro residues" evidence="8">
    <location>
        <begin position="631"/>
        <end position="640"/>
    </location>
</feature>
<dbReference type="GO" id="GO:0004827">
    <property type="term" value="F:proline-tRNA ligase activity"/>
    <property type="evidence" value="ECO:0007669"/>
    <property type="project" value="UniProtKB-EC"/>
</dbReference>
<feature type="region of interest" description="Disordered" evidence="8">
    <location>
        <begin position="1801"/>
        <end position="1867"/>
    </location>
</feature>
<dbReference type="EC" id="6.1.1.15" evidence="1"/>
<feature type="region of interest" description="Disordered" evidence="8">
    <location>
        <begin position="1539"/>
        <end position="1587"/>
    </location>
</feature>
<feature type="domain" description="Aminoacyl-transfer RNA synthetases class-II family profile" evidence="9">
    <location>
        <begin position="97"/>
        <end position="345"/>
    </location>
</feature>
<feature type="compositionally biased region" description="Basic and acidic residues" evidence="8">
    <location>
        <begin position="1075"/>
        <end position="1088"/>
    </location>
</feature>
<dbReference type="InterPro" id="IPR002314">
    <property type="entry name" value="aa-tRNA-synt_IIb"/>
</dbReference>
<feature type="compositionally biased region" description="Low complexity" evidence="8">
    <location>
        <begin position="651"/>
        <end position="668"/>
    </location>
</feature>